<gene>
    <name evidence="9" type="ORF">OBE_12221</name>
</gene>
<protein>
    <submittedName>
        <fullName evidence="9">p-ATPase superfamily P-type ATPase cation transporter</fullName>
    </submittedName>
</protein>
<keyword evidence="6" id="KW-1133">Transmembrane helix</keyword>
<dbReference type="AlphaFoldDB" id="K1S9R8"/>
<dbReference type="GO" id="GO:0005524">
    <property type="term" value="F:ATP binding"/>
    <property type="evidence" value="ECO:0007669"/>
    <property type="project" value="UniProtKB-KW"/>
</dbReference>
<keyword evidence="4" id="KW-0067">ATP-binding</keyword>
<dbReference type="InterPro" id="IPR018303">
    <property type="entry name" value="ATPase_P-typ_P_site"/>
</dbReference>
<name>K1S9R8_9ZZZZ</name>
<evidence type="ECO:0000256" key="6">
    <source>
        <dbReference type="ARBA" id="ARBA00022989"/>
    </source>
</evidence>
<evidence type="ECO:0000256" key="3">
    <source>
        <dbReference type="ARBA" id="ARBA00022741"/>
    </source>
</evidence>
<dbReference type="Gene3D" id="3.40.50.1000">
    <property type="entry name" value="HAD superfamily/HAD-like"/>
    <property type="match status" value="1"/>
</dbReference>
<accession>K1S9R8</accession>
<dbReference type="EMBL" id="AJWZ01008412">
    <property type="protein sequence ID" value="EKC54178.1"/>
    <property type="molecule type" value="Genomic_DNA"/>
</dbReference>
<reference evidence="9" key="1">
    <citation type="journal article" date="2013" name="Environ. Microbiol.">
        <title>Microbiota from the distal guts of lean and obese adolescents exhibit partial functional redundancy besides clear differences in community structure.</title>
        <authorList>
            <person name="Ferrer M."/>
            <person name="Ruiz A."/>
            <person name="Lanza F."/>
            <person name="Haange S.B."/>
            <person name="Oberbach A."/>
            <person name="Till H."/>
            <person name="Bargiela R."/>
            <person name="Campoy C."/>
            <person name="Segura M.T."/>
            <person name="Richter M."/>
            <person name="von Bergen M."/>
            <person name="Seifert J."/>
            <person name="Suarez A."/>
        </authorList>
    </citation>
    <scope>NUCLEOTIDE SEQUENCE</scope>
</reference>
<sequence>MTIVLSIGVTNMSRRGAVIRRLTAVETLGCAQVICSDKTGTLTQKPHDCDGVRGQRRTPARHGHGPVRGRGA</sequence>
<keyword evidence="3" id="KW-0547">Nucleotide-binding</keyword>
<dbReference type="SUPFAM" id="SSF81665">
    <property type="entry name" value="Calcium ATPase, transmembrane domain M"/>
    <property type="match status" value="1"/>
</dbReference>
<dbReference type="FunFam" id="3.40.50.1000:FF:000001">
    <property type="entry name" value="Phospholipid-transporting ATPase IC"/>
    <property type="match status" value="1"/>
</dbReference>
<evidence type="ECO:0000313" key="9">
    <source>
        <dbReference type="EMBL" id="EKC54178.1"/>
    </source>
</evidence>
<keyword evidence="5" id="KW-1278">Translocase</keyword>
<proteinExistence type="predicted"/>
<dbReference type="InterPro" id="IPR023298">
    <property type="entry name" value="ATPase_P-typ_TM_dom_sf"/>
</dbReference>
<organism evidence="9">
    <name type="scientific">human gut metagenome</name>
    <dbReference type="NCBI Taxonomy" id="408170"/>
    <lineage>
        <taxon>unclassified sequences</taxon>
        <taxon>metagenomes</taxon>
        <taxon>organismal metagenomes</taxon>
    </lineage>
</organism>
<evidence type="ECO:0000256" key="5">
    <source>
        <dbReference type="ARBA" id="ARBA00022967"/>
    </source>
</evidence>
<comment type="caution">
    <text evidence="9">The sequence shown here is derived from an EMBL/GenBank/DDBJ whole genome shotgun (WGS) entry which is preliminary data.</text>
</comment>
<feature type="compositionally biased region" description="Basic residues" evidence="8">
    <location>
        <begin position="54"/>
        <end position="72"/>
    </location>
</feature>
<dbReference type="PANTHER" id="PTHR42861">
    <property type="entry name" value="CALCIUM-TRANSPORTING ATPASE"/>
    <property type="match status" value="1"/>
</dbReference>
<keyword evidence="7" id="KW-0472">Membrane</keyword>
<dbReference type="Gene3D" id="1.20.1110.10">
    <property type="entry name" value="Calcium-transporting ATPase, transmembrane domain"/>
    <property type="match status" value="1"/>
</dbReference>
<evidence type="ECO:0000256" key="1">
    <source>
        <dbReference type="ARBA" id="ARBA00004141"/>
    </source>
</evidence>
<evidence type="ECO:0000256" key="2">
    <source>
        <dbReference type="ARBA" id="ARBA00022692"/>
    </source>
</evidence>
<dbReference type="GO" id="GO:0016020">
    <property type="term" value="C:membrane"/>
    <property type="evidence" value="ECO:0007669"/>
    <property type="project" value="UniProtKB-SubCell"/>
</dbReference>
<evidence type="ECO:0000256" key="8">
    <source>
        <dbReference type="SAM" id="MobiDB-lite"/>
    </source>
</evidence>
<dbReference type="PROSITE" id="PS00154">
    <property type="entry name" value="ATPASE_E1_E2"/>
    <property type="match status" value="1"/>
</dbReference>
<dbReference type="InterPro" id="IPR023214">
    <property type="entry name" value="HAD_sf"/>
</dbReference>
<keyword evidence="2" id="KW-0812">Transmembrane</keyword>
<comment type="subcellular location">
    <subcellularLocation>
        <location evidence="1">Membrane</location>
        <topology evidence="1">Multi-pass membrane protein</topology>
    </subcellularLocation>
</comment>
<evidence type="ECO:0000256" key="4">
    <source>
        <dbReference type="ARBA" id="ARBA00022840"/>
    </source>
</evidence>
<evidence type="ECO:0000256" key="7">
    <source>
        <dbReference type="ARBA" id="ARBA00023136"/>
    </source>
</evidence>
<feature type="region of interest" description="Disordered" evidence="8">
    <location>
        <begin position="46"/>
        <end position="72"/>
    </location>
</feature>